<dbReference type="SUPFAM" id="SSF48452">
    <property type="entry name" value="TPR-like"/>
    <property type="match status" value="1"/>
</dbReference>
<evidence type="ECO:0000313" key="2">
    <source>
        <dbReference type="EMBL" id="MBD7984240.1"/>
    </source>
</evidence>
<dbReference type="Pfam" id="PF13181">
    <property type="entry name" value="TPR_8"/>
    <property type="match status" value="1"/>
</dbReference>
<dbReference type="Proteomes" id="UP000626786">
    <property type="component" value="Unassembled WGS sequence"/>
</dbReference>
<dbReference type="Pfam" id="PF13424">
    <property type="entry name" value="TPR_12"/>
    <property type="match status" value="1"/>
</dbReference>
<dbReference type="RefSeq" id="WP_191693943.1">
    <property type="nucleotide sequence ID" value="NZ_JACSQN010000005.1"/>
</dbReference>
<protein>
    <submittedName>
        <fullName evidence="2">Tetratricopeptide repeat protein</fullName>
    </submittedName>
</protein>
<gene>
    <name evidence="2" type="ORF">H9649_06595</name>
</gene>
<sequence>MNIAEFKENLSTLNEIIYFDKGQYLREKTSKPIILNQIISQGEGLLESLKENDKYFLYGSLGNLYRINEQPQKAINCLTYCLNQAVVERNPTREIVSLIRLGEALKYDNNHKKALDHFNKALGMCEAHKIDEYLDFVLQHKGKCLMELAMLNEAEECFQKALILRKSKGNRSLIDSTEQAIELVKEMQR</sequence>
<evidence type="ECO:0000313" key="3">
    <source>
        <dbReference type="Proteomes" id="UP000626786"/>
    </source>
</evidence>
<dbReference type="EMBL" id="JACSQN010000005">
    <property type="protein sequence ID" value="MBD7984240.1"/>
    <property type="molecule type" value="Genomic_DNA"/>
</dbReference>
<accession>A0ABR8U8W5</accession>
<dbReference type="SMART" id="SM00028">
    <property type="entry name" value="TPR"/>
    <property type="match status" value="3"/>
</dbReference>
<dbReference type="InterPro" id="IPR019734">
    <property type="entry name" value="TPR_rpt"/>
</dbReference>
<evidence type="ECO:0000256" key="1">
    <source>
        <dbReference type="PROSITE-ProRule" id="PRU00339"/>
    </source>
</evidence>
<organism evidence="2 3">
    <name type="scientific">Sporosarcina quadrami</name>
    <dbReference type="NCBI Taxonomy" id="2762234"/>
    <lineage>
        <taxon>Bacteria</taxon>
        <taxon>Bacillati</taxon>
        <taxon>Bacillota</taxon>
        <taxon>Bacilli</taxon>
        <taxon>Bacillales</taxon>
        <taxon>Caryophanaceae</taxon>
        <taxon>Sporosarcina</taxon>
    </lineage>
</organism>
<name>A0ABR8U8W5_9BACL</name>
<dbReference type="Gene3D" id="1.25.40.10">
    <property type="entry name" value="Tetratricopeptide repeat domain"/>
    <property type="match status" value="1"/>
</dbReference>
<feature type="repeat" description="TPR" evidence="1">
    <location>
        <begin position="95"/>
        <end position="128"/>
    </location>
</feature>
<keyword evidence="1" id="KW-0802">TPR repeat</keyword>
<keyword evidence="3" id="KW-1185">Reference proteome</keyword>
<reference evidence="2 3" key="1">
    <citation type="submission" date="2020-08" db="EMBL/GenBank/DDBJ databases">
        <title>A Genomic Blueprint of the Chicken Gut Microbiome.</title>
        <authorList>
            <person name="Gilroy R."/>
            <person name="Ravi A."/>
            <person name="Getino M."/>
            <person name="Pursley I."/>
            <person name="Horton D.L."/>
            <person name="Alikhan N.-F."/>
            <person name="Baker D."/>
            <person name="Gharbi K."/>
            <person name="Hall N."/>
            <person name="Watson M."/>
            <person name="Adriaenssens E.M."/>
            <person name="Foster-Nyarko E."/>
            <person name="Jarju S."/>
            <person name="Secka A."/>
            <person name="Antonio M."/>
            <person name="Oren A."/>
            <person name="Chaudhuri R."/>
            <person name="La Ragione R.M."/>
            <person name="Hildebrand F."/>
            <person name="Pallen M.J."/>
        </authorList>
    </citation>
    <scope>NUCLEOTIDE SEQUENCE [LARGE SCALE GENOMIC DNA]</scope>
    <source>
        <strain evidence="2 3">Sa2YVA2</strain>
    </source>
</reference>
<dbReference type="InterPro" id="IPR011990">
    <property type="entry name" value="TPR-like_helical_dom_sf"/>
</dbReference>
<dbReference type="PROSITE" id="PS50005">
    <property type="entry name" value="TPR"/>
    <property type="match status" value="1"/>
</dbReference>
<proteinExistence type="predicted"/>
<comment type="caution">
    <text evidence="2">The sequence shown here is derived from an EMBL/GenBank/DDBJ whole genome shotgun (WGS) entry which is preliminary data.</text>
</comment>